<comment type="caution">
    <text evidence="1">The sequence shown here is derived from an EMBL/GenBank/DDBJ whole genome shotgun (WGS) entry which is preliminary data.</text>
</comment>
<name>A0A4Z2G4Z8_9TELE</name>
<dbReference type="EMBL" id="SRLO01000687">
    <property type="protein sequence ID" value="TNN48657.1"/>
    <property type="molecule type" value="Genomic_DNA"/>
</dbReference>
<keyword evidence="2" id="KW-1185">Reference proteome</keyword>
<sequence length="105" mass="12139">MTRDGYRLGFFPILKRYRCLNGAGTATFLKKTHNEDIKNLFGHIPYRSRYHGALTNNGYQTVNIHNTCSPLYDFVMCRPYRVNPVTVLMGKENNQSEVLKMTCDT</sequence>
<proteinExistence type="predicted"/>
<dbReference type="Proteomes" id="UP000314294">
    <property type="component" value="Unassembled WGS sequence"/>
</dbReference>
<reference evidence="1 2" key="1">
    <citation type="submission" date="2019-03" db="EMBL/GenBank/DDBJ databases">
        <title>First draft genome of Liparis tanakae, snailfish: a comprehensive survey of snailfish specific genes.</title>
        <authorList>
            <person name="Kim W."/>
            <person name="Song I."/>
            <person name="Jeong J.-H."/>
            <person name="Kim D."/>
            <person name="Kim S."/>
            <person name="Ryu S."/>
            <person name="Song J.Y."/>
            <person name="Lee S.K."/>
        </authorList>
    </citation>
    <scope>NUCLEOTIDE SEQUENCE [LARGE SCALE GENOMIC DNA]</scope>
    <source>
        <tissue evidence="1">Muscle</tissue>
    </source>
</reference>
<accession>A0A4Z2G4Z8</accession>
<protein>
    <submittedName>
        <fullName evidence="1">Uncharacterized protein</fullName>
    </submittedName>
</protein>
<evidence type="ECO:0000313" key="1">
    <source>
        <dbReference type="EMBL" id="TNN48657.1"/>
    </source>
</evidence>
<gene>
    <name evidence="1" type="ORF">EYF80_041150</name>
</gene>
<dbReference type="AlphaFoldDB" id="A0A4Z2G4Z8"/>
<organism evidence="1 2">
    <name type="scientific">Liparis tanakae</name>
    <name type="common">Tanaka's snailfish</name>
    <dbReference type="NCBI Taxonomy" id="230148"/>
    <lineage>
        <taxon>Eukaryota</taxon>
        <taxon>Metazoa</taxon>
        <taxon>Chordata</taxon>
        <taxon>Craniata</taxon>
        <taxon>Vertebrata</taxon>
        <taxon>Euteleostomi</taxon>
        <taxon>Actinopterygii</taxon>
        <taxon>Neopterygii</taxon>
        <taxon>Teleostei</taxon>
        <taxon>Neoteleostei</taxon>
        <taxon>Acanthomorphata</taxon>
        <taxon>Eupercaria</taxon>
        <taxon>Perciformes</taxon>
        <taxon>Cottioidei</taxon>
        <taxon>Cottales</taxon>
        <taxon>Liparidae</taxon>
        <taxon>Liparis</taxon>
    </lineage>
</organism>
<evidence type="ECO:0000313" key="2">
    <source>
        <dbReference type="Proteomes" id="UP000314294"/>
    </source>
</evidence>